<keyword evidence="5" id="KW-0539">Nucleus</keyword>
<keyword evidence="6" id="KW-0175">Coiled coil</keyword>
<dbReference type="Gene3D" id="1.20.5.2050">
    <property type="match status" value="1"/>
</dbReference>
<reference evidence="8" key="1">
    <citation type="submission" date="2022-07" db="EMBL/GenBank/DDBJ databases">
        <title>Evaluation of T. orientalis genome assembly methods using nanopore sequencing and analysis of variation between genomes.</title>
        <authorList>
            <person name="Yam J."/>
            <person name="Micallef M.L."/>
            <person name="Liu M."/>
            <person name="Djordjevic S.P."/>
            <person name="Bogema D.R."/>
            <person name="Jenkins C."/>
        </authorList>
    </citation>
    <scope>NUCLEOTIDE SEQUENCE</scope>
    <source>
        <strain evidence="8">Goon Nure</strain>
    </source>
</reference>
<dbReference type="GO" id="GO:0005634">
    <property type="term" value="C:nucleus"/>
    <property type="evidence" value="ECO:0007669"/>
    <property type="project" value="UniProtKB-SubCell"/>
</dbReference>
<evidence type="ECO:0000313" key="9">
    <source>
        <dbReference type="Proteomes" id="UP000244811"/>
    </source>
</evidence>
<feature type="domain" description="AP2/ERF" evidence="7">
    <location>
        <begin position="99"/>
        <end position="154"/>
    </location>
</feature>
<gene>
    <name evidence="8" type="ORF">MACK_003736</name>
</gene>
<dbReference type="InterPro" id="IPR001471">
    <property type="entry name" value="AP2/ERF_dom"/>
</dbReference>
<dbReference type="Pfam" id="PF00847">
    <property type="entry name" value="AP2"/>
    <property type="match status" value="1"/>
</dbReference>
<evidence type="ECO:0000313" key="8">
    <source>
        <dbReference type="EMBL" id="UVC49627.1"/>
    </source>
</evidence>
<evidence type="ECO:0000256" key="6">
    <source>
        <dbReference type="SAM" id="Coils"/>
    </source>
</evidence>
<sequence length="202" mass="24349">MFYTLNMFKLSAFISNLPKFRARTFGTKRVTQRRRFMLRILRPEEKFTEKTMTNGLFDKNDCLPKSLLKSPVIRKLVYANTAESTKIASQIKWDVYKSDVKGVRWHPSGSWLVQFVRRNYENNFFVNCYAYFSVEKYGFFEAKNLAIAYRKRLEFEYAELEKTWEKLEEKKKLERMEREKSKEIKAMEDQYFLSDNTGFMET</sequence>
<feature type="coiled-coil region" evidence="6">
    <location>
        <begin position="150"/>
        <end position="190"/>
    </location>
</feature>
<dbReference type="EMBL" id="CP056070">
    <property type="protein sequence ID" value="UVC49627.1"/>
    <property type="molecule type" value="Genomic_DNA"/>
</dbReference>
<dbReference type="Proteomes" id="UP000244811">
    <property type="component" value="Chromosome 3"/>
</dbReference>
<evidence type="ECO:0000256" key="3">
    <source>
        <dbReference type="ARBA" id="ARBA00023125"/>
    </source>
</evidence>
<evidence type="ECO:0000256" key="5">
    <source>
        <dbReference type="ARBA" id="ARBA00023242"/>
    </source>
</evidence>
<keyword evidence="3" id="KW-0238">DNA-binding</keyword>
<proteinExistence type="predicted"/>
<protein>
    <recommendedName>
        <fullName evidence="7">AP2/ERF domain-containing protein</fullName>
    </recommendedName>
</protein>
<evidence type="ECO:0000256" key="1">
    <source>
        <dbReference type="ARBA" id="ARBA00004123"/>
    </source>
</evidence>
<evidence type="ECO:0000256" key="4">
    <source>
        <dbReference type="ARBA" id="ARBA00023163"/>
    </source>
</evidence>
<dbReference type="AlphaFoldDB" id="A0A976SIT4"/>
<dbReference type="GO" id="GO:0003677">
    <property type="term" value="F:DNA binding"/>
    <property type="evidence" value="ECO:0007669"/>
    <property type="project" value="UniProtKB-KW"/>
</dbReference>
<organism evidence="8 9">
    <name type="scientific">Theileria orientalis</name>
    <dbReference type="NCBI Taxonomy" id="68886"/>
    <lineage>
        <taxon>Eukaryota</taxon>
        <taxon>Sar</taxon>
        <taxon>Alveolata</taxon>
        <taxon>Apicomplexa</taxon>
        <taxon>Aconoidasida</taxon>
        <taxon>Piroplasmida</taxon>
        <taxon>Theileriidae</taxon>
        <taxon>Theileria</taxon>
    </lineage>
</organism>
<dbReference type="GO" id="GO:0003700">
    <property type="term" value="F:DNA-binding transcription factor activity"/>
    <property type="evidence" value="ECO:0007669"/>
    <property type="project" value="InterPro"/>
</dbReference>
<keyword evidence="4" id="KW-0804">Transcription</keyword>
<keyword evidence="2" id="KW-0805">Transcription regulation</keyword>
<name>A0A976SIT4_THEOR</name>
<comment type="subcellular location">
    <subcellularLocation>
        <location evidence="1">Nucleus</location>
    </subcellularLocation>
</comment>
<accession>A0A976SIT4</accession>
<evidence type="ECO:0000256" key="2">
    <source>
        <dbReference type="ARBA" id="ARBA00023015"/>
    </source>
</evidence>
<evidence type="ECO:0000259" key="7">
    <source>
        <dbReference type="Pfam" id="PF00847"/>
    </source>
</evidence>